<organism evidence="1 2">
    <name type="scientific">Tegillarca granosa</name>
    <name type="common">Malaysian cockle</name>
    <name type="synonym">Anadara granosa</name>
    <dbReference type="NCBI Taxonomy" id="220873"/>
    <lineage>
        <taxon>Eukaryota</taxon>
        <taxon>Metazoa</taxon>
        <taxon>Spiralia</taxon>
        <taxon>Lophotrochozoa</taxon>
        <taxon>Mollusca</taxon>
        <taxon>Bivalvia</taxon>
        <taxon>Autobranchia</taxon>
        <taxon>Pteriomorphia</taxon>
        <taxon>Arcoida</taxon>
        <taxon>Arcoidea</taxon>
        <taxon>Arcidae</taxon>
        <taxon>Tegillarca</taxon>
    </lineage>
</organism>
<evidence type="ECO:0000313" key="1">
    <source>
        <dbReference type="EMBL" id="KAJ8314551.1"/>
    </source>
</evidence>
<keyword evidence="2" id="KW-1185">Reference proteome</keyword>
<dbReference type="Proteomes" id="UP001217089">
    <property type="component" value="Unassembled WGS sequence"/>
</dbReference>
<name>A0ABQ9FD36_TEGGR</name>
<dbReference type="EMBL" id="JARBDR010000337">
    <property type="protein sequence ID" value="KAJ8314551.1"/>
    <property type="molecule type" value="Genomic_DNA"/>
</dbReference>
<sequence length="177" mass="20067">MLCKQVEATLGRKCLSVIESRIWKITYTAKNCEVCGKLMSFDNLEGYTINPNLLQMLTVDNVQDGQQFASSIYKQMKKCICSYVLYDYTLIGYLKYFVLAVTSNVVYAILDKYEVAHDAAILDLEGGKHIIPVKKIGTEDIRPADKFLETLVYVKTCNEVEDCVVMMPSQHGHAIFK</sequence>
<reference evidence="1 2" key="1">
    <citation type="submission" date="2022-12" db="EMBL/GenBank/DDBJ databases">
        <title>Chromosome-level genome of Tegillarca granosa.</title>
        <authorList>
            <person name="Kim J."/>
        </authorList>
    </citation>
    <scope>NUCLEOTIDE SEQUENCE [LARGE SCALE GENOMIC DNA]</scope>
    <source>
        <strain evidence="1">Teg-2019</strain>
        <tissue evidence="1">Adductor muscle</tissue>
    </source>
</reference>
<protein>
    <submittedName>
        <fullName evidence="1">Uncharacterized protein</fullName>
    </submittedName>
</protein>
<comment type="caution">
    <text evidence="1">The sequence shown here is derived from an EMBL/GenBank/DDBJ whole genome shotgun (WGS) entry which is preliminary data.</text>
</comment>
<accession>A0ABQ9FD36</accession>
<proteinExistence type="predicted"/>
<gene>
    <name evidence="1" type="ORF">KUTeg_006701</name>
</gene>
<evidence type="ECO:0000313" key="2">
    <source>
        <dbReference type="Proteomes" id="UP001217089"/>
    </source>
</evidence>